<dbReference type="InterPro" id="IPR011006">
    <property type="entry name" value="CheY-like_superfamily"/>
</dbReference>
<feature type="domain" description="Response regulatory" evidence="4">
    <location>
        <begin position="25"/>
        <end position="140"/>
    </location>
</feature>
<dbReference type="InterPro" id="IPR001789">
    <property type="entry name" value="Sig_transdc_resp-reg_receiver"/>
</dbReference>
<feature type="modified residue" description="4-aspartylphosphate" evidence="3">
    <location>
        <position position="77"/>
    </location>
</feature>
<evidence type="ECO:0000259" key="4">
    <source>
        <dbReference type="PROSITE" id="PS50110"/>
    </source>
</evidence>
<keyword evidence="2 6" id="KW-0238">DNA-binding</keyword>
<feature type="domain" description="HTH LytTR-type" evidence="5">
    <location>
        <begin position="161"/>
        <end position="265"/>
    </location>
</feature>
<dbReference type="Proteomes" id="UP001203338">
    <property type="component" value="Unassembled WGS sequence"/>
</dbReference>
<evidence type="ECO:0000256" key="3">
    <source>
        <dbReference type="PROSITE-ProRule" id="PRU00169"/>
    </source>
</evidence>
<accession>A0ABT0PAE8</accession>
<dbReference type="Gene3D" id="2.40.50.1020">
    <property type="entry name" value="LytTr DNA-binding domain"/>
    <property type="match status" value="1"/>
</dbReference>
<dbReference type="GO" id="GO:0003677">
    <property type="term" value="F:DNA binding"/>
    <property type="evidence" value="ECO:0007669"/>
    <property type="project" value="UniProtKB-KW"/>
</dbReference>
<keyword evidence="3" id="KW-0597">Phosphoprotein</keyword>
<evidence type="ECO:0000313" key="7">
    <source>
        <dbReference type="Proteomes" id="UP001203338"/>
    </source>
</evidence>
<dbReference type="PROSITE" id="PS50110">
    <property type="entry name" value="RESPONSE_REGULATORY"/>
    <property type="match status" value="1"/>
</dbReference>
<dbReference type="SMART" id="SM00850">
    <property type="entry name" value="LytTR"/>
    <property type="match status" value="1"/>
</dbReference>
<name>A0ABT0PAE8_9GAMM</name>
<dbReference type="PANTHER" id="PTHR48111:SF3">
    <property type="entry name" value="TRANSCRIPTIONAL REGULATORY PROTEIN BTSR"/>
    <property type="match status" value="1"/>
</dbReference>
<dbReference type="InterPro" id="IPR039420">
    <property type="entry name" value="WalR-like"/>
</dbReference>
<dbReference type="PROSITE" id="PS50930">
    <property type="entry name" value="HTH_LYTTR"/>
    <property type="match status" value="1"/>
</dbReference>
<proteinExistence type="predicted"/>
<evidence type="ECO:0000256" key="2">
    <source>
        <dbReference type="ARBA" id="ARBA00023125"/>
    </source>
</evidence>
<evidence type="ECO:0000256" key="1">
    <source>
        <dbReference type="ARBA" id="ARBA00023012"/>
    </source>
</evidence>
<gene>
    <name evidence="6" type="ORF">M3P05_00195</name>
</gene>
<evidence type="ECO:0000313" key="6">
    <source>
        <dbReference type="EMBL" id="MCL6268368.1"/>
    </source>
</evidence>
<protein>
    <submittedName>
        <fullName evidence="6">LytTR family DNA-binding domain-containing protein</fullName>
    </submittedName>
</protein>
<keyword evidence="7" id="KW-1185">Reference proteome</keyword>
<comment type="caution">
    <text evidence="6">The sequence shown here is derived from an EMBL/GenBank/DDBJ whole genome shotgun (WGS) entry which is preliminary data.</text>
</comment>
<keyword evidence="1" id="KW-0902">Two-component regulatory system</keyword>
<organism evidence="6 7">
    <name type="scientific">Parendozoicomonas callyspongiae</name>
    <dbReference type="NCBI Taxonomy" id="2942213"/>
    <lineage>
        <taxon>Bacteria</taxon>
        <taxon>Pseudomonadati</taxon>
        <taxon>Pseudomonadota</taxon>
        <taxon>Gammaproteobacteria</taxon>
        <taxon>Oceanospirillales</taxon>
        <taxon>Endozoicomonadaceae</taxon>
        <taxon>Parendozoicomonas</taxon>
    </lineage>
</organism>
<dbReference type="InterPro" id="IPR007492">
    <property type="entry name" value="LytTR_DNA-bd_dom"/>
</dbReference>
<dbReference type="SUPFAM" id="SSF52172">
    <property type="entry name" value="CheY-like"/>
    <property type="match status" value="1"/>
</dbReference>
<dbReference type="PANTHER" id="PTHR48111">
    <property type="entry name" value="REGULATOR OF RPOS"/>
    <property type="match status" value="1"/>
</dbReference>
<dbReference type="Pfam" id="PF00072">
    <property type="entry name" value="Response_reg"/>
    <property type="match status" value="1"/>
</dbReference>
<reference evidence="6 7" key="1">
    <citation type="submission" date="2022-05" db="EMBL/GenBank/DDBJ databases">
        <authorList>
            <person name="Park J.-S."/>
        </authorList>
    </citation>
    <scope>NUCLEOTIDE SEQUENCE [LARGE SCALE GENOMIC DNA]</scope>
    <source>
        <strain evidence="6 7">2012CJ34-2</strain>
    </source>
</reference>
<dbReference type="Pfam" id="PF04397">
    <property type="entry name" value="LytTR"/>
    <property type="match status" value="1"/>
</dbReference>
<dbReference type="Gene3D" id="3.40.50.2300">
    <property type="match status" value="1"/>
</dbReference>
<dbReference type="SMART" id="SM00448">
    <property type="entry name" value="REC"/>
    <property type="match status" value="1"/>
</dbReference>
<sequence length="268" mass="29698">MSINSHEQKKVSPSSSGEEDTFTIKVLICDDEPLARERLKTMLDKTGGIETVEDTAANGTQALELIEKNQPDIVLLDIQMPGMDGLTCAQKIADMETPPAVIFCTAYNQHALDAFKAQAVGYLLKPIRQSELAKSLKQAQRLTQSQITALNARNHSNEEHVVARTRQGVELIPASDITLFQADQKYVTVSYPKGEVLIDEPLKSLQERLGDSFVRIHRNALVARKAIESMSQSDDGFYVLNIKGLNEPVTVSRRHVSSVRRVIQGTSR</sequence>
<evidence type="ECO:0000259" key="5">
    <source>
        <dbReference type="PROSITE" id="PS50930"/>
    </source>
</evidence>
<dbReference type="EMBL" id="JAMFLX010000001">
    <property type="protein sequence ID" value="MCL6268368.1"/>
    <property type="molecule type" value="Genomic_DNA"/>
</dbReference>